<comment type="caution">
    <text evidence="9">The sequence shown here is derived from an EMBL/GenBank/DDBJ whole genome shotgun (WGS) entry which is preliminary data.</text>
</comment>
<comment type="subcellular location">
    <subcellularLocation>
        <location evidence="1">Cell membrane</location>
        <topology evidence="1">Multi-pass membrane protein</topology>
    </subcellularLocation>
</comment>
<feature type="transmembrane region" description="Helical" evidence="6">
    <location>
        <begin position="294"/>
        <end position="314"/>
    </location>
</feature>
<dbReference type="Pfam" id="PF00892">
    <property type="entry name" value="EamA"/>
    <property type="match status" value="2"/>
</dbReference>
<evidence type="ECO:0000256" key="1">
    <source>
        <dbReference type="ARBA" id="ARBA00004651"/>
    </source>
</evidence>
<dbReference type="InterPro" id="IPR051258">
    <property type="entry name" value="Diverse_Substrate_Transporter"/>
</dbReference>
<dbReference type="EMBL" id="JAFCMP010000007">
    <property type="protein sequence ID" value="KAG5192357.1"/>
    <property type="molecule type" value="Genomic_DNA"/>
</dbReference>
<evidence type="ECO:0000313" key="10">
    <source>
        <dbReference type="Proteomes" id="UP000664859"/>
    </source>
</evidence>
<feature type="transmembrane region" description="Helical" evidence="6">
    <location>
        <begin position="351"/>
        <end position="370"/>
    </location>
</feature>
<dbReference type="Proteomes" id="UP000664859">
    <property type="component" value="Unassembled WGS sequence"/>
</dbReference>
<dbReference type="OrthoDB" id="2017960at2759"/>
<feature type="domain" description="EamA" evidence="8">
    <location>
        <begin position="223"/>
        <end position="365"/>
    </location>
</feature>
<accession>A0A836CMZ2</accession>
<keyword evidence="7" id="KW-0732">Signal</keyword>
<evidence type="ECO:0000256" key="6">
    <source>
        <dbReference type="SAM" id="Phobius"/>
    </source>
</evidence>
<feature type="chain" id="PRO_5032377988" description="EamA domain-containing protein" evidence="7">
    <location>
        <begin position="22"/>
        <end position="378"/>
    </location>
</feature>
<keyword evidence="2" id="KW-1003">Cell membrane</keyword>
<dbReference type="InterPro" id="IPR000620">
    <property type="entry name" value="EamA_dom"/>
</dbReference>
<evidence type="ECO:0000256" key="4">
    <source>
        <dbReference type="ARBA" id="ARBA00022989"/>
    </source>
</evidence>
<dbReference type="AlphaFoldDB" id="A0A836CMZ2"/>
<dbReference type="GO" id="GO:0005886">
    <property type="term" value="C:plasma membrane"/>
    <property type="evidence" value="ECO:0007669"/>
    <property type="project" value="UniProtKB-SubCell"/>
</dbReference>
<organism evidence="9 10">
    <name type="scientific">Tribonema minus</name>
    <dbReference type="NCBI Taxonomy" id="303371"/>
    <lineage>
        <taxon>Eukaryota</taxon>
        <taxon>Sar</taxon>
        <taxon>Stramenopiles</taxon>
        <taxon>Ochrophyta</taxon>
        <taxon>PX clade</taxon>
        <taxon>Xanthophyceae</taxon>
        <taxon>Tribonematales</taxon>
        <taxon>Tribonemataceae</taxon>
        <taxon>Tribonema</taxon>
    </lineage>
</organism>
<dbReference type="PANTHER" id="PTHR42920">
    <property type="entry name" value="OS03G0707200 PROTEIN-RELATED"/>
    <property type="match status" value="1"/>
</dbReference>
<sequence length="378" mass="38494">MVNPLSGWLLCLGCLLQGALGFTSHALPRRPRLCTSSAAPPAAVPSQSLWCAPVADDVVQLSVADDAHTAEDLSLDELDGDSSNGSVWLARGTLLTVAALYGTNYSSIKVLQEMWDGDGAAAVRFIIAAVCTLPWLVKLPKEALAGGLQVGAFNAIGYLSQFEALHQTTASKTAFIGSLAVVAVPCFEALSGQASAAGALLPAMVATAGVMLLELGGLTPPNSGDLVALAQPLFFGLGYWRLGAVTKQWPGLSLPLVAAQSLAVAVVVAAYAFATHGLPTPAGVTAALRAQPALGGALVWTGIMTTVVSAIMETKALRVLSAAEATVLYSTEPLFATLFAAVLVGEGLGGWSTGAGAALILAACLWRVLLKPPAAAPL</sequence>
<evidence type="ECO:0000313" key="9">
    <source>
        <dbReference type="EMBL" id="KAG5192357.1"/>
    </source>
</evidence>
<protein>
    <recommendedName>
        <fullName evidence="8">EamA domain-containing protein</fullName>
    </recommendedName>
</protein>
<proteinExistence type="predicted"/>
<evidence type="ECO:0000256" key="5">
    <source>
        <dbReference type="ARBA" id="ARBA00023136"/>
    </source>
</evidence>
<evidence type="ECO:0000256" key="2">
    <source>
        <dbReference type="ARBA" id="ARBA00022475"/>
    </source>
</evidence>
<feature type="transmembrane region" description="Helical" evidence="6">
    <location>
        <begin position="326"/>
        <end position="345"/>
    </location>
</feature>
<evidence type="ECO:0000259" key="8">
    <source>
        <dbReference type="Pfam" id="PF00892"/>
    </source>
</evidence>
<feature type="transmembrane region" description="Helical" evidence="6">
    <location>
        <begin position="197"/>
        <end position="218"/>
    </location>
</feature>
<reference evidence="9" key="1">
    <citation type="submission" date="2021-02" db="EMBL/GenBank/DDBJ databases">
        <title>First Annotated Genome of the Yellow-green Alga Tribonema minus.</title>
        <authorList>
            <person name="Mahan K.M."/>
        </authorList>
    </citation>
    <scope>NUCLEOTIDE SEQUENCE</scope>
    <source>
        <strain evidence="9">UTEX B ZZ1240</strain>
    </source>
</reference>
<gene>
    <name evidence="9" type="ORF">JKP88DRAFT_266232</name>
</gene>
<evidence type="ECO:0000256" key="3">
    <source>
        <dbReference type="ARBA" id="ARBA00022692"/>
    </source>
</evidence>
<feature type="signal peptide" evidence="7">
    <location>
        <begin position="1"/>
        <end position="21"/>
    </location>
</feature>
<feature type="transmembrane region" description="Helical" evidence="6">
    <location>
        <begin position="224"/>
        <end position="242"/>
    </location>
</feature>
<keyword evidence="3 6" id="KW-0812">Transmembrane</keyword>
<keyword evidence="4 6" id="KW-1133">Transmembrane helix</keyword>
<keyword evidence="5 6" id="KW-0472">Membrane</keyword>
<keyword evidence="10" id="KW-1185">Reference proteome</keyword>
<name>A0A836CMZ2_9STRA</name>
<feature type="transmembrane region" description="Helical" evidence="6">
    <location>
        <begin position="254"/>
        <end position="274"/>
    </location>
</feature>
<feature type="domain" description="EamA" evidence="8">
    <location>
        <begin position="94"/>
        <end position="213"/>
    </location>
</feature>
<dbReference type="PANTHER" id="PTHR42920:SF5">
    <property type="entry name" value="EAMA DOMAIN-CONTAINING PROTEIN"/>
    <property type="match status" value="1"/>
</dbReference>
<evidence type="ECO:0000256" key="7">
    <source>
        <dbReference type="SAM" id="SignalP"/>
    </source>
</evidence>